<dbReference type="InterPro" id="IPR036724">
    <property type="entry name" value="Cobalamin-bd_sf"/>
</dbReference>
<evidence type="ECO:0000313" key="11">
    <source>
        <dbReference type="EMBL" id="GAB1251075.1"/>
    </source>
</evidence>
<dbReference type="CDD" id="cd03677">
    <property type="entry name" value="MM_CoA_mutase_beta"/>
    <property type="match status" value="1"/>
</dbReference>
<keyword evidence="6" id="KW-0846">Cobalamin</keyword>
<protein>
    <recommendedName>
        <fullName evidence="9">Methylmalonyl-CoA mutase small subunit</fullName>
        <ecNumber evidence="9">5.4.99.2</ecNumber>
    </recommendedName>
</protein>
<keyword evidence="12" id="KW-1185">Reference proteome</keyword>
<dbReference type="RefSeq" id="WP_411914889.1">
    <property type="nucleotide sequence ID" value="NZ_BAAFSF010000001.1"/>
</dbReference>
<evidence type="ECO:0000256" key="6">
    <source>
        <dbReference type="ARBA" id="ARBA00022628"/>
    </source>
</evidence>
<comment type="pathway">
    <text evidence="3">Metabolic intermediate metabolism; propanoyl-CoA degradation; succinyl-CoA from propanoyl-CoA: step 3/3.</text>
</comment>
<evidence type="ECO:0000256" key="3">
    <source>
        <dbReference type="ARBA" id="ARBA00005146"/>
    </source>
</evidence>
<dbReference type="SUPFAM" id="SSF51703">
    <property type="entry name" value="Cobalamin (vitamin B12)-dependent enzymes"/>
    <property type="match status" value="1"/>
</dbReference>
<keyword evidence="7" id="KW-0413">Isomerase</keyword>
<dbReference type="EMBL" id="BAAFSF010000001">
    <property type="protein sequence ID" value="GAB1251075.1"/>
    <property type="molecule type" value="Genomic_DNA"/>
</dbReference>
<dbReference type="NCBIfam" id="TIGR00642">
    <property type="entry name" value="mmCoA_mut_beta"/>
    <property type="match status" value="1"/>
</dbReference>
<sequence length="629" mass="69747">MATHKEDRNFFAEFPPITTEEWKAKITTDLKGAPYDKKLVWRTGEGFTVEPFYRREDLEGLTHLNVAPDTFPYIRSTRNNNEWYVRQSVAGATPEAANKEALDILGKGGDSLCFVIKDEWIETTSLKRLLKDIELTAIEICFTCCMAKAADLLKVFAQVVKARGCDAAKVHGCVNYNPFKRELVKGRVYTGRNTEIRAVMEAAKELPAMRVLAVEAQLFNFAGAYITEELGCALAWGACLLDTLIEAGYTVEEAATRIHFNFGTSSNFFMEIAKYRAARWLWAEIVASHGSGDEYKGDCAKIYQHAVSSTWNQTRYDSYVNLLRSQTETMSAALAGVDAISVTPFDTPYGTTDDFSRRLARNQQLLLKEESHFDKVLDPAAGSYYVEVLTDKVAKQSWSIFLEIDAAGGFAQQAESGKIQERINASNAKRHEAVAKRKETLLGTNEFPNFNETIKAKVDQAACVEGHCCGQDHSKEGTTTALDFSRGASAFESLRLATEGQKHQPVVFMLTIGNLAMRLARSQFAGNFFACAGYKLIDNLGFETVEAGVKEALDKKADVIVLCSSDDEYAQYAPEAFKLIDGKVPLVIAGNPACTDDLKALGIRYFVHVKSDVLATLQEFNKHFGIEEA</sequence>
<keyword evidence="8" id="KW-0170">Cobalt</keyword>
<evidence type="ECO:0000256" key="9">
    <source>
        <dbReference type="NCBIfam" id="TIGR00642"/>
    </source>
</evidence>
<dbReference type="SUPFAM" id="SSF52242">
    <property type="entry name" value="Cobalamin (vitamin B12)-binding domain"/>
    <property type="match status" value="1"/>
</dbReference>
<comment type="caution">
    <text evidence="11">The sequence shown here is derived from an EMBL/GenBank/DDBJ whole genome shotgun (WGS) entry which is preliminary data.</text>
</comment>
<evidence type="ECO:0000256" key="2">
    <source>
        <dbReference type="ARBA" id="ARBA00001922"/>
    </source>
</evidence>
<dbReference type="InterPro" id="IPR016176">
    <property type="entry name" value="Cbl-dep_enz_cat"/>
</dbReference>
<proteinExistence type="inferred from homology"/>
<feature type="domain" description="Methylmalonyl-CoA mutase alpha/beta chain catalytic" evidence="10">
    <location>
        <begin position="125"/>
        <end position="460"/>
    </location>
</feature>
<dbReference type="InterPro" id="IPR004608">
    <property type="entry name" value="MMCoA_mutase_b"/>
</dbReference>
<dbReference type="Gene3D" id="3.40.50.280">
    <property type="entry name" value="Cobalamin-binding domain"/>
    <property type="match status" value="1"/>
</dbReference>
<reference evidence="11 12" key="1">
    <citation type="journal article" date="2025" name="Int. J. Syst. Evol. Microbiol.">
        <title>Desulfovibrio falkowii sp. nov., Porphyromonas miyakawae sp. nov., Mediterraneibacter flintii sp. nov. and Owariibacterium komagatae gen. nov., sp. nov., isolated from human faeces.</title>
        <authorList>
            <person name="Hamaguchi T."/>
            <person name="Ohara M."/>
            <person name="Hisatomi A."/>
            <person name="Sekiguchi K."/>
            <person name="Takeda J.I."/>
            <person name="Ueyama J."/>
            <person name="Ito M."/>
            <person name="Nishiwaki H."/>
            <person name="Ogi T."/>
            <person name="Hirayama M."/>
            <person name="Ohkuma M."/>
            <person name="Sakamoto M."/>
            <person name="Ohno K."/>
        </authorList>
    </citation>
    <scope>NUCLEOTIDE SEQUENCE [LARGE SCALE GENOMIC DNA]</scope>
    <source>
        <strain evidence="11 12">13CB11C</strain>
    </source>
</reference>
<dbReference type="PANTHER" id="PTHR48101">
    <property type="entry name" value="METHYLMALONYL-COA MUTASE, MITOCHONDRIAL-RELATED"/>
    <property type="match status" value="1"/>
</dbReference>
<accession>A0ABQ0E029</accession>
<comment type="similarity">
    <text evidence="4">Belongs to the methylmalonyl-CoA mutase family.</text>
</comment>
<comment type="cofactor">
    <cofactor evidence="2">
        <name>adenosylcob(III)alamin</name>
        <dbReference type="ChEBI" id="CHEBI:18408"/>
    </cofactor>
</comment>
<evidence type="ECO:0000256" key="7">
    <source>
        <dbReference type="ARBA" id="ARBA00023235"/>
    </source>
</evidence>
<evidence type="ECO:0000256" key="5">
    <source>
        <dbReference type="ARBA" id="ARBA00011870"/>
    </source>
</evidence>
<dbReference type="Gene3D" id="3.20.20.240">
    <property type="entry name" value="Methylmalonyl-CoA mutase"/>
    <property type="match status" value="1"/>
</dbReference>
<dbReference type="EC" id="5.4.99.2" evidence="9"/>
<dbReference type="InterPro" id="IPR006099">
    <property type="entry name" value="MeMalonylCoA_mutase_a/b_cat"/>
</dbReference>
<evidence type="ECO:0000256" key="8">
    <source>
        <dbReference type="ARBA" id="ARBA00023285"/>
    </source>
</evidence>
<evidence type="ECO:0000256" key="1">
    <source>
        <dbReference type="ARBA" id="ARBA00000290"/>
    </source>
</evidence>
<evidence type="ECO:0000313" key="12">
    <source>
        <dbReference type="Proteomes" id="UP001628220"/>
    </source>
</evidence>
<name>A0ABQ0E029_9PORP</name>
<dbReference type="PANTHER" id="PTHR48101:SF1">
    <property type="entry name" value="METHYLMALONYL-COA MUTASE, LARGE SUBUNIT"/>
    <property type="match status" value="1"/>
</dbReference>
<dbReference type="Proteomes" id="UP001628220">
    <property type="component" value="Unassembled WGS sequence"/>
</dbReference>
<organism evidence="11 12">
    <name type="scientific">Porphyromonas miyakawae</name>
    <dbReference type="NCBI Taxonomy" id="3137470"/>
    <lineage>
        <taxon>Bacteria</taxon>
        <taxon>Pseudomonadati</taxon>
        <taxon>Bacteroidota</taxon>
        <taxon>Bacteroidia</taxon>
        <taxon>Bacteroidales</taxon>
        <taxon>Porphyromonadaceae</taxon>
        <taxon>Porphyromonas</taxon>
    </lineage>
</organism>
<dbReference type="Pfam" id="PF01642">
    <property type="entry name" value="MM_CoA_mutase"/>
    <property type="match status" value="1"/>
</dbReference>
<evidence type="ECO:0000256" key="4">
    <source>
        <dbReference type="ARBA" id="ARBA00008465"/>
    </source>
</evidence>
<comment type="subunit">
    <text evidence="5">Heterodimer of an alpha and a beta chain.</text>
</comment>
<comment type="catalytic activity">
    <reaction evidence="1">
        <text>(R)-methylmalonyl-CoA = succinyl-CoA</text>
        <dbReference type="Rhea" id="RHEA:22888"/>
        <dbReference type="ChEBI" id="CHEBI:57292"/>
        <dbReference type="ChEBI" id="CHEBI:57326"/>
        <dbReference type="EC" id="5.4.99.2"/>
    </reaction>
</comment>
<gene>
    <name evidence="11" type="primary">mutA</name>
    <name evidence="11" type="ORF">Tsumi_01790</name>
</gene>
<evidence type="ECO:0000259" key="10">
    <source>
        <dbReference type="Pfam" id="PF01642"/>
    </source>
</evidence>